<comment type="caution">
    <text evidence="2">The sequence shown here is derived from an EMBL/GenBank/DDBJ whole genome shotgun (WGS) entry which is preliminary data.</text>
</comment>
<name>A0A848E912_9PROT</name>
<dbReference type="InterPro" id="IPR000073">
    <property type="entry name" value="AB_hydrolase_1"/>
</dbReference>
<dbReference type="PANTHER" id="PTHR42977">
    <property type="entry name" value="HYDROLASE-RELATED"/>
    <property type="match status" value="1"/>
</dbReference>
<keyword evidence="3" id="KW-1185">Reference proteome</keyword>
<proteinExistence type="predicted"/>
<dbReference type="RefSeq" id="WP_170052269.1">
    <property type="nucleotide sequence ID" value="NZ_JABBKX010000001.1"/>
</dbReference>
<dbReference type="InterPro" id="IPR051340">
    <property type="entry name" value="Haloalkane_dehalogenase"/>
</dbReference>
<dbReference type="PANTHER" id="PTHR42977:SF1">
    <property type="entry name" value="BLR6576 PROTEIN"/>
    <property type="match status" value="1"/>
</dbReference>
<feature type="domain" description="AB hydrolase-1" evidence="1">
    <location>
        <begin position="28"/>
        <end position="268"/>
    </location>
</feature>
<dbReference type="EMBL" id="JABBKX010000001">
    <property type="protein sequence ID" value="NMJ39970.1"/>
    <property type="molecule type" value="Genomic_DNA"/>
</dbReference>
<dbReference type="AlphaFoldDB" id="A0A848E912"/>
<keyword evidence="2" id="KW-0378">Hydrolase</keyword>
<evidence type="ECO:0000313" key="3">
    <source>
        <dbReference type="Proteomes" id="UP000548582"/>
    </source>
</evidence>
<dbReference type="Gene3D" id="3.40.50.1820">
    <property type="entry name" value="alpha/beta hydrolase"/>
    <property type="match status" value="1"/>
</dbReference>
<dbReference type="SUPFAM" id="SSF53474">
    <property type="entry name" value="alpha/beta-Hydrolases"/>
    <property type="match status" value="1"/>
</dbReference>
<gene>
    <name evidence="2" type="ORF">GWK16_01865</name>
</gene>
<dbReference type="Proteomes" id="UP000548582">
    <property type="component" value="Unassembled WGS sequence"/>
</dbReference>
<dbReference type="Pfam" id="PF00561">
    <property type="entry name" value="Abhydrolase_1"/>
    <property type="match status" value="1"/>
</dbReference>
<protein>
    <submittedName>
        <fullName evidence="2">Alpha/beta hydrolase</fullName>
    </submittedName>
</protein>
<sequence length="286" mass="31609">MEAARYYRLRLSTGSDLSFRIAGSPSAPPVLLIHGFPSSSRMFRHVLAHLPGAYMIAPDLPGFGDSDVLRAPSFSAFAQAVTELLAHLSIGPRYIYLHDFGAPVGLEIAMRAPEQVLGLIVQNANAHDTGQGEAWAATHAFWKDPTPANAAQATAHLTYEGTRDQYIQGVPPDVAARIPASRWEDDWRVMQRPGRMDTQRALIADYGRYSATFPAIATYLATHRPPALLMWGRHDPFFELRETLSWLEALPRMEAHILDAGHFLLETHAAEATSLMRRFLVRTGAG</sequence>
<dbReference type="GO" id="GO:0004301">
    <property type="term" value="F:epoxide hydrolase activity"/>
    <property type="evidence" value="ECO:0007669"/>
    <property type="project" value="TreeGrafter"/>
</dbReference>
<reference evidence="2 3" key="1">
    <citation type="submission" date="2020-03" db="EMBL/GenBank/DDBJ databases">
        <authorList>
            <person name="Sun Q."/>
        </authorList>
    </citation>
    <scope>NUCLEOTIDE SEQUENCE [LARGE SCALE GENOMIC DNA]</scope>
    <source>
        <strain evidence="2 3">JC162</strain>
    </source>
</reference>
<accession>A0A848E912</accession>
<organism evidence="2 3">
    <name type="scientific">Neoroseomonas marina</name>
    <dbReference type="NCBI Taxonomy" id="1232220"/>
    <lineage>
        <taxon>Bacteria</taxon>
        <taxon>Pseudomonadati</taxon>
        <taxon>Pseudomonadota</taxon>
        <taxon>Alphaproteobacteria</taxon>
        <taxon>Acetobacterales</taxon>
        <taxon>Acetobacteraceae</taxon>
        <taxon>Neoroseomonas</taxon>
    </lineage>
</organism>
<evidence type="ECO:0000259" key="1">
    <source>
        <dbReference type="Pfam" id="PF00561"/>
    </source>
</evidence>
<evidence type="ECO:0000313" key="2">
    <source>
        <dbReference type="EMBL" id="NMJ39970.1"/>
    </source>
</evidence>
<dbReference type="InterPro" id="IPR029058">
    <property type="entry name" value="AB_hydrolase_fold"/>
</dbReference>